<protein>
    <submittedName>
        <fullName evidence="1">Uncharacterized protein</fullName>
    </submittedName>
</protein>
<sequence>MAEPEALTTLNVREQWQAAFPHLQPAYDHLAADEVFSENGIPGLYFLVEGLFAHYIELLLRLPISRGRDEALYAAFAFLDRLLTSPDDSVIGLGQIGIMEGREPWWYQRALPFGSPIFNRHARRVGDLGWEAATEAPSPLPVPPVDYHDLFGIRECIVQLLHAEGITLADLPDPSDRTS</sequence>
<reference evidence="1 2" key="1">
    <citation type="submission" date="2024-02" db="EMBL/GenBank/DDBJ databases">
        <title>Deinococcus caeni NBRC 101312.</title>
        <authorList>
            <person name="Ichikawa N."/>
            <person name="Katano-Makiyama Y."/>
            <person name="Hidaka K."/>
        </authorList>
    </citation>
    <scope>NUCLEOTIDE SEQUENCE [LARGE SCALE GENOMIC DNA]</scope>
    <source>
        <strain evidence="1 2">NBRC 101312</strain>
    </source>
</reference>
<accession>A0ABP9UHB9</accession>
<dbReference type="EMBL" id="BAABQU010000027">
    <property type="protein sequence ID" value="GAA5440774.1"/>
    <property type="molecule type" value="Genomic_DNA"/>
</dbReference>
<evidence type="ECO:0000313" key="2">
    <source>
        <dbReference type="Proteomes" id="UP001423409"/>
    </source>
</evidence>
<keyword evidence="2" id="KW-1185">Reference proteome</keyword>
<dbReference type="Proteomes" id="UP001423409">
    <property type="component" value="Unassembled WGS sequence"/>
</dbReference>
<name>A0ABP9UHB9_9DEIO</name>
<organism evidence="1 2">
    <name type="scientific">Deinococcus caeni</name>
    <dbReference type="NCBI Taxonomy" id="569127"/>
    <lineage>
        <taxon>Bacteria</taxon>
        <taxon>Thermotogati</taxon>
        <taxon>Deinococcota</taxon>
        <taxon>Deinococci</taxon>
        <taxon>Deinococcales</taxon>
        <taxon>Deinococcaceae</taxon>
        <taxon>Deinococcus</taxon>
    </lineage>
</organism>
<comment type="caution">
    <text evidence="1">The sequence shown here is derived from an EMBL/GenBank/DDBJ whole genome shotgun (WGS) entry which is preliminary data.</text>
</comment>
<dbReference type="RefSeq" id="WP_345445606.1">
    <property type="nucleotide sequence ID" value="NZ_BAABQU010000027.1"/>
</dbReference>
<proteinExistence type="predicted"/>
<evidence type="ECO:0000313" key="1">
    <source>
        <dbReference type="EMBL" id="GAA5440774.1"/>
    </source>
</evidence>
<gene>
    <name evidence="1" type="ORF">Dcae01_02294</name>
</gene>